<protein>
    <submittedName>
        <fullName evidence="1">Uncharacterized protein</fullName>
    </submittedName>
</protein>
<dbReference type="RefSeq" id="WP_368498728.1">
    <property type="nucleotide sequence ID" value="NZ_CP162511.1"/>
</dbReference>
<name>A0AB39BIY5_9MICO</name>
<dbReference type="EMBL" id="CP162511">
    <property type="protein sequence ID" value="XDI06346.1"/>
    <property type="molecule type" value="Genomic_DNA"/>
</dbReference>
<organism evidence="1">
    <name type="scientific">Herbiconiux sp. A18JL235</name>
    <dbReference type="NCBI Taxonomy" id="3152363"/>
    <lineage>
        <taxon>Bacteria</taxon>
        <taxon>Bacillati</taxon>
        <taxon>Actinomycetota</taxon>
        <taxon>Actinomycetes</taxon>
        <taxon>Micrococcales</taxon>
        <taxon>Microbacteriaceae</taxon>
        <taxon>Herbiconiux</taxon>
    </lineage>
</organism>
<accession>A0AB39BIY5</accession>
<reference evidence="1" key="1">
    <citation type="submission" date="2024-05" db="EMBL/GenBank/DDBJ databases">
        <title>Herbiconiux sp. A18JL235.</title>
        <authorList>
            <person name="Zhang G."/>
        </authorList>
    </citation>
    <scope>NUCLEOTIDE SEQUENCE</scope>
    <source>
        <strain evidence="1">A18JL235</strain>
    </source>
</reference>
<gene>
    <name evidence="1" type="ORF">ABFY20_04415</name>
</gene>
<sequence length="68" mass="7265">MSTSKWTERALRARLRADVAVNAAGRRVSADDAARRLEYLRVVAGVDAGVISPDAGAALFDEMSFARG</sequence>
<dbReference type="AlphaFoldDB" id="A0AB39BIY5"/>
<evidence type="ECO:0000313" key="1">
    <source>
        <dbReference type="EMBL" id="XDI06346.1"/>
    </source>
</evidence>
<proteinExistence type="predicted"/>